<sequence>MQSSDKDFNLSRGFLTNFILGIYTQIRILLHKYYLFGLKEMLKLTVAN</sequence>
<evidence type="ECO:0000313" key="2">
    <source>
        <dbReference type="EMBL" id="RAJ77521.1"/>
    </source>
</evidence>
<keyword evidence="1" id="KW-0472">Membrane</keyword>
<feature type="transmembrane region" description="Helical" evidence="1">
    <location>
        <begin position="12"/>
        <end position="30"/>
    </location>
</feature>
<reference evidence="2 3" key="1">
    <citation type="submission" date="2018-06" db="EMBL/GenBank/DDBJ databases">
        <title>Genomic Encyclopedia of Archaeal and Bacterial Type Strains, Phase II (KMG-II): from individual species to whole genera.</title>
        <authorList>
            <person name="Goeker M."/>
        </authorList>
    </citation>
    <scope>NUCLEOTIDE SEQUENCE [LARGE SCALE GENOMIC DNA]</scope>
    <source>
        <strain evidence="2 3">DSM 29821</strain>
    </source>
</reference>
<protein>
    <submittedName>
        <fullName evidence="2">Uncharacterized protein</fullName>
    </submittedName>
</protein>
<comment type="caution">
    <text evidence="2">The sequence shown here is derived from an EMBL/GenBank/DDBJ whole genome shotgun (WGS) entry which is preliminary data.</text>
</comment>
<evidence type="ECO:0000256" key="1">
    <source>
        <dbReference type="SAM" id="Phobius"/>
    </source>
</evidence>
<keyword evidence="3" id="KW-1185">Reference proteome</keyword>
<keyword evidence="1" id="KW-1133">Transmembrane helix</keyword>
<dbReference type="Proteomes" id="UP000249819">
    <property type="component" value="Unassembled WGS sequence"/>
</dbReference>
<dbReference type="EMBL" id="QLMA01000007">
    <property type="protein sequence ID" value="RAJ77521.1"/>
    <property type="molecule type" value="Genomic_DNA"/>
</dbReference>
<proteinExistence type="predicted"/>
<dbReference type="AlphaFoldDB" id="A0A327VQQ4"/>
<evidence type="ECO:0000313" key="3">
    <source>
        <dbReference type="Proteomes" id="UP000249819"/>
    </source>
</evidence>
<organism evidence="2 3">
    <name type="scientific">Chitinophaga dinghuensis</name>
    <dbReference type="NCBI Taxonomy" id="1539050"/>
    <lineage>
        <taxon>Bacteria</taxon>
        <taxon>Pseudomonadati</taxon>
        <taxon>Bacteroidota</taxon>
        <taxon>Chitinophagia</taxon>
        <taxon>Chitinophagales</taxon>
        <taxon>Chitinophagaceae</taxon>
        <taxon>Chitinophaga</taxon>
    </lineage>
</organism>
<gene>
    <name evidence="2" type="ORF">CLV59_107288</name>
</gene>
<keyword evidence="1" id="KW-0812">Transmembrane</keyword>
<accession>A0A327VQQ4</accession>
<name>A0A327VQQ4_9BACT</name>